<sequence length="279" mass="30256">MTPNNTTSTRPLAISFRTNSSPPNVLGSTGSVVYVWNEENTCVAFVTSMSHVYWRKVPAGGMAERGGGKTTDVPRTTLDVDYSTLLPTIPPIITALAGDLKRNSIRSDLVPVATLVGNVLVNVKVTGMLFTTGDPFSDVVLKEVEVIVKTVVGDGGSTGKFLRVGNGVKVQQFGLRRSSLLRTARAASWAFARLQEVRIPEIFETTQIVINRSLGQLEDAGDSDEDDLSRVFLGAASDGLEHISPMLKSDSIEPASKKEKERWGEMECSRHFSTASQHM</sequence>
<evidence type="ECO:0000313" key="2">
    <source>
        <dbReference type="Proteomes" id="UP001049176"/>
    </source>
</evidence>
<evidence type="ECO:0000313" key="1">
    <source>
        <dbReference type="EMBL" id="KAG7097567.1"/>
    </source>
</evidence>
<proteinExistence type="predicted"/>
<protein>
    <submittedName>
        <fullName evidence="1">Uncharacterized protein</fullName>
    </submittedName>
</protein>
<gene>
    <name evidence="1" type="ORF">E1B28_004904</name>
</gene>
<dbReference type="AlphaFoldDB" id="A0A9P7UZL9"/>
<organism evidence="1 2">
    <name type="scientific">Marasmius oreades</name>
    <name type="common">fairy-ring Marasmius</name>
    <dbReference type="NCBI Taxonomy" id="181124"/>
    <lineage>
        <taxon>Eukaryota</taxon>
        <taxon>Fungi</taxon>
        <taxon>Dikarya</taxon>
        <taxon>Basidiomycota</taxon>
        <taxon>Agaricomycotina</taxon>
        <taxon>Agaricomycetes</taxon>
        <taxon>Agaricomycetidae</taxon>
        <taxon>Agaricales</taxon>
        <taxon>Marasmiineae</taxon>
        <taxon>Marasmiaceae</taxon>
        <taxon>Marasmius</taxon>
    </lineage>
</organism>
<dbReference type="Proteomes" id="UP001049176">
    <property type="component" value="Chromosome 2"/>
</dbReference>
<dbReference type="EMBL" id="CM032182">
    <property type="protein sequence ID" value="KAG7097567.1"/>
    <property type="molecule type" value="Genomic_DNA"/>
</dbReference>
<dbReference type="RefSeq" id="XP_043014037.1">
    <property type="nucleotide sequence ID" value="XM_043149431.1"/>
</dbReference>
<dbReference type="KEGG" id="more:E1B28_004904"/>
<name>A0A9P7UZL9_9AGAR</name>
<comment type="caution">
    <text evidence="1">The sequence shown here is derived from an EMBL/GenBank/DDBJ whole genome shotgun (WGS) entry which is preliminary data.</text>
</comment>
<keyword evidence="2" id="KW-1185">Reference proteome</keyword>
<dbReference type="GeneID" id="66073980"/>
<reference evidence="1" key="1">
    <citation type="journal article" date="2021" name="Genome Biol. Evol.">
        <title>The assembled and annotated genome of the fairy-ring fungus Marasmius oreades.</title>
        <authorList>
            <person name="Hiltunen M."/>
            <person name="Ament-Velasquez S.L."/>
            <person name="Johannesson H."/>
        </authorList>
    </citation>
    <scope>NUCLEOTIDE SEQUENCE</scope>
    <source>
        <strain evidence="1">03SP1</strain>
    </source>
</reference>
<accession>A0A9P7UZL9</accession>